<accession>A0A4U6WN54</accession>
<proteinExistence type="predicted"/>
<evidence type="ECO:0000313" key="2">
    <source>
        <dbReference type="EMBL" id="TKW40037.1"/>
    </source>
</evidence>
<feature type="region of interest" description="Disordered" evidence="1">
    <location>
        <begin position="33"/>
        <end position="107"/>
    </location>
</feature>
<keyword evidence="3" id="KW-1185">Reference proteome</keyword>
<sequence>MSHSTAAREPKNVAPRGSLPVFAIPILGRGRACRRSEDGAGQPAVGGGNITKQPAAGTRKDGGGSAVEMQHGGGGGSAVRCSMAGEQQAAANPIPARGLKWSSGGGRHERVVCRPGWHAACPPHLSCWRSRNK</sequence>
<dbReference type="Proteomes" id="UP000298652">
    <property type="component" value="Chromosome 1"/>
</dbReference>
<protein>
    <submittedName>
        <fullName evidence="2">Uncharacterized protein</fullName>
    </submittedName>
</protein>
<dbReference type="EMBL" id="CM016552">
    <property type="protein sequence ID" value="TKW40037.1"/>
    <property type="molecule type" value="Genomic_DNA"/>
</dbReference>
<dbReference type="Gramene" id="TKW40037">
    <property type="protein sequence ID" value="TKW40037"/>
    <property type="gene ID" value="SEVIR_1G219150v2"/>
</dbReference>
<dbReference type="AlphaFoldDB" id="A0A4U6WN54"/>
<organism evidence="2 3">
    <name type="scientific">Setaria viridis</name>
    <name type="common">Green bristlegrass</name>
    <name type="synonym">Setaria italica subsp. viridis</name>
    <dbReference type="NCBI Taxonomy" id="4556"/>
    <lineage>
        <taxon>Eukaryota</taxon>
        <taxon>Viridiplantae</taxon>
        <taxon>Streptophyta</taxon>
        <taxon>Embryophyta</taxon>
        <taxon>Tracheophyta</taxon>
        <taxon>Spermatophyta</taxon>
        <taxon>Magnoliopsida</taxon>
        <taxon>Liliopsida</taxon>
        <taxon>Poales</taxon>
        <taxon>Poaceae</taxon>
        <taxon>PACMAD clade</taxon>
        <taxon>Panicoideae</taxon>
        <taxon>Panicodae</taxon>
        <taxon>Paniceae</taxon>
        <taxon>Cenchrinae</taxon>
        <taxon>Setaria</taxon>
    </lineage>
</organism>
<gene>
    <name evidence="2" type="ORF">SEVIR_1G219150v2</name>
</gene>
<reference evidence="2" key="1">
    <citation type="submission" date="2019-03" db="EMBL/GenBank/DDBJ databases">
        <title>WGS assembly of Setaria viridis.</title>
        <authorList>
            <person name="Huang P."/>
            <person name="Jenkins J."/>
            <person name="Grimwood J."/>
            <person name="Barry K."/>
            <person name="Healey A."/>
            <person name="Mamidi S."/>
            <person name="Sreedasyam A."/>
            <person name="Shu S."/>
            <person name="Feldman M."/>
            <person name="Wu J."/>
            <person name="Yu Y."/>
            <person name="Chen C."/>
            <person name="Johnson J."/>
            <person name="Rokhsar D."/>
            <person name="Baxter I."/>
            <person name="Schmutz J."/>
            <person name="Brutnell T."/>
            <person name="Kellogg E."/>
        </authorList>
    </citation>
    <scope>NUCLEOTIDE SEQUENCE [LARGE SCALE GENOMIC DNA]</scope>
</reference>
<evidence type="ECO:0000256" key="1">
    <source>
        <dbReference type="SAM" id="MobiDB-lite"/>
    </source>
</evidence>
<name>A0A4U6WN54_SETVI</name>
<evidence type="ECO:0000313" key="3">
    <source>
        <dbReference type="Proteomes" id="UP000298652"/>
    </source>
</evidence>